<protein>
    <submittedName>
        <fullName evidence="1">IS630 family transposase</fullName>
    </submittedName>
</protein>
<proteinExistence type="predicted"/>
<accession>A0A8H3M0W7</accession>
<dbReference type="Gene3D" id="3.30.420.10">
    <property type="entry name" value="Ribonuclease H-like superfamily/Ribonuclease H"/>
    <property type="match status" value="1"/>
</dbReference>
<dbReference type="Proteomes" id="UP000615446">
    <property type="component" value="Unassembled WGS sequence"/>
</dbReference>
<dbReference type="AlphaFoldDB" id="A0A8H3M0W7"/>
<reference evidence="1" key="1">
    <citation type="submission" date="2019-10" db="EMBL/GenBank/DDBJ databases">
        <title>Conservation and host-specific expression of non-tandemly repeated heterogenous ribosome RNA gene in arbuscular mycorrhizal fungi.</title>
        <authorList>
            <person name="Maeda T."/>
            <person name="Kobayashi Y."/>
            <person name="Nakagawa T."/>
            <person name="Ezawa T."/>
            <person name="Yamaguchi K."/>
            <person name="Bino T."/>
            <person name="Nishimoto Y."/>
            <person name="Shigenobu S."/>
            <person name="Kawaguchi M."/>
        </authorList>
    </citation>
    <scope>NUCLEOTIDE SEQUENCE</scope>
    <source>
        <strain evidence="1">HR1</strain>
    </source>
</reference>
<evidence type="ECO:0000313" key="1">
    <source>
        <dbReference type="EMBL" id="GES95846.1"/>
    </source>
</evidence>
<gene>
    <name evidence="1" type="ORF">RCL2_002251100</name>
</gene>
<comment type="caution">
    <text evidence="1">The sequence shown here is derived from an EMBL/GenBank/DDBJ whole genome shotgun (WGS) entry which is preliminary data.</text>
</comment>
<dbReference type="EMBL" id="BLAL01000246">
    <property type="protein sequence ID" value="GES95846.1"/>
    <property type="molecule type" value="Genomic_DNA"/>
</dbReference>
<organism evidence="1 2">
    <name type="scientific">Rhizophagus clarus</name>
    <dbReference type="NCBI Taxonomy" id="94130"/>
    <lineage>
        <taxon>Eukaryota</taxon>
        <taxon>Fungi</taxon>
        <taxon>Fungi incertae sedis</taxon>
        <taxon>Mucoromycota</taxon>
        <taxon>Glomeromycotina</taxon>
        <taxon>Glomeromycetes</taxon>
        <taxon>Glomerales</taxon>
        <taxon>Glomeraceae</taxon>
        <taxon>Rhizophagus</taxon>
    </lineage>
</organism>
<name>A0A8H3M0W7_9GLOM</name>
<dbReference type="OrthoDB" id="2393464at2759"/>
<evidence type="ECO:0000313" key="2">
    <source>
        <dbReference type="Proteomes" id="UP000615446"/>
    </source>
</evidence>
<dbReference type="GO" id="GO:0003676">
    <property type="term" value="F:nucleic acid binding"/>
    <property type="evidence" value="ECO:0007669"/>
    <property type="project" value="InterPro"/>
</dbReference>
<sequence>MAPLRKEITPFQHGEIVGAWKCGISEYPPSTVHKIIVTFRDSGQEIPPAHVGRPKIMTPRDNRALTRILKQNRRTNIKELPRQNWESEWENIIWSDESHFELFKGDGRRWVWRQPHEKYDFECLIPTVKSGQVEVMVWGCFTKNGLGLLVKLGLLIKLEGKINVNAYIELLDNYLLPYMDTLDDENNYIFQEDNAPIHTARALVGCLERKVRAHNPLPKNKEELWQILQEEWLNIVDNIYQNLVNSMPHRITAVINCKGNPTKY</sequence>
<dbReference type="InterPro" id="IPR036397">
    <property type="entry name" value="RNaseH_sf"/>
</dbReference>